<dbReference type="EMBL" id="NKCL01000098">
    <property type="protein sequence ID" value="RSL82587.1"/>
    <property type="molecule type" value="Genomic_DNA"/>
</dbReference>
<feature type="compositionally biased region" description="Pro residues" evidence="1">
    <location>
        <begin position="1"/>
        <end position="12"/>
    </location>
</feature>
<dbReference type="AlphaFoldDB" id="A0A428RYJ6"/>
<keyword evidence="3" id="KW-1185">Reference proteome</keyword>
<comment type="caution">
    <text evidence="2">The sequence shown here is derived from an EMBL/GenBank/DDBJ whole genome shotgun (WGS) entry which is preliminary data.</text>
</comment>
<accession>A0A428RYJ6</accession>
<name>A0A428RYJ6_9HYPO</name>
<dbReference type="Proteomes" id="UP000287972">
    <property type="component" value="Unassembled WGS sequence"/>
</dbReference>
<protein>
    <submittedName>
        <fullName evidence="2">Uncharacterized protein</fullName>
    </submittedName>
</protein>
<sequence length="109" mass="11768">MPLRPAPAPPSPGLCSARGVQRRAGERRTPLAHSKPPAPRKAILISFSTSTSFLASTYRVASLLQFLLHAVHTHLDNLLPPPFPHALRPPYNTTRLPILVAPSSPTNSP</sequence>
<organism evidence="2 3">
    <name type="scientific">Fusarium floridanum</name>
    <dbReference type="NCBI Taxonomy" id="1325733"/>
    <lineage>
        <taxon>Eukaryota</taxon>
        <taxon>Fungi</taxon>
        <taxon>Dikarya</taxon>
        <taxon>Ascomycota</taxon>
        <taxon>Pezizomycotina</taxon>
        <taxon>Sordariomycetes</taxon>
        <taxon>Hypocreomycetidae</taxon>
        <taxon>Hypocreales</taxon>
        <taxon>Nectriaceae</taxon>
        <taxon>Fusarium</taxon>
        <taxon>Fusarium solani species complex</taxon>
    </lineage>
</organism>
<evidence type="ECO:0000313" key="2">
    <source>
        <dbReference type="EMBL" id="RSL82587.1"/>
    </source>
</evidence>
<gene>
    <name evidence="2" type="ORF">CEP51_005046</name>
</gene>
<evidence type="ECO:0000313" key="3">
    <source>
        <dbReference type="Proteomes" id="UP000287972"/>
    </source>
</evidence>
<reference evidence="2 3" key="1">
    <citation type="submission" date="2017-06" db="EMBL/GenBank/DDBJ databases">
        <title>Comparative genomic analysis of Ambrosia Fusariam Clade fungi.</title>
        <authorList>
            <person name="Stajich J.E."/>
            <person name="Carrillo J."/>
            <person name="Kijimoto T."/>
            <person name="Eskalen A."/>
            <person name="O'Donnell K."/>
            <person name="Kasson M."/>
        </authorList>
    </citation>
    <scope>NUCLEOTIDE SEQUENCE [LARGE SCALE GENOMIC DNA]</scope>
    <source>
        <strain evidence="2 3">NRRL62606</strain>
    </source>
</reference>
<evidence type="ECO:0000256" key="1">
    <source>
        <dbReference type="SAM" id="MobiDB-lite"/>
    </source>
</evidence>
<proteinExistence type="predicted"/>
<feature type="region of interest" description="Disordered" evidence="1">
    <location>
        <begin position="1"/>
        <end position="37"/>
    </location>
</feature>